<dbReference type="EMBL" id="GGFK01014226">
    <property type="protein sequence ID" value="MBW47547.1"/>
    <property type="molecule type" value="Transcribed_RNA"/>
</dbReference>
<sequence length="119" mass="13044">MRVQKGEIALNAPLLALSLELSLCHRILSRRPGNDATYARVESSPFFPHSHTSQVIGLGKFFFGVAVLFRGSVPSDRGTNIGGDGWMMILSKVPGKSRELCCCNNISLSLPFFSSHFFV</sequence>
<name>A0A2M4B3E6_9DIPT</name>
<evidence type="ECO:0000313" key="1">
    <source>
        <dbReference type="EMBL" id="MBW47547.1"/>
    </source>
</evidence>
<proteinExistence type="predicted"/>
<accession>A0A2M4B3E6</accession>
<organism evidence="1">
    <name type="scientific">Anopheles triannulatus</name>
    <dbReference type="NCBI Taxonomy" id="58253"/>
    <lineage>
        <taxon>Eukaryota</taxon>
        <taxon>Metazoa</taxon>
        <taxon>Ecdysozoa</taxon>
        <taxon>Arthropoda</taxon>
        <taxon>Hexapoda</taxon>
        <taxon>Insecta</taxon>
        <taxon>Pterygota</taxon>
        <taxon>Neoptera</taxon>
        <taxon>Endopterygota</taxon>
        <taxon>Diptera</taxon>
        <taxon>Nematocera</taxon>
        <taxon>Culicoidea</taxon>
        <taxon>Culicidae</taxon>
        <taxon>Anophelinae</taxon>
        <taxon>Anopheles</taxon>
    </lineage>
</organism>
<protein>
    <submittedName>
        <fullName evidence="1">Putative secreted protein</fullName>
    </submittedName>
</protein>
<dbReference type="AlphaFoldDB" id="A0A2M4B3E6"/>
<reference evidence="1" key="1">
    <citation type="submission" date="2018-01" db="EMBL/GenBank/DDBJ databases">
        <title>An insight into the sialome of Amazonian anophelines.</title>
        <authorList>
            <person name="Ribeiro J.M."/>
            <person name="Scarpassa V."/>
            <person name="Calvo E."/>
        </authorList>
    </citation>
    <scope>NUCLEOTIDE SEQUENCE</scope>
    <source>
        <tissue evidence="1">Salivary glands</tissue>
    </source>
</reference>